<evidence type="ECO:0000256" key="5">
    <source>
        <dbReference type="ARBA" id="ARBA00022519"/>
    </source>
</evidence>
<protein>
    <submittedName>
        <fullName evidence="11">ABC transporter permease</fullName>
    </submittedName>
</protein>
<feature type="domain" description="ABC transmembrane type-1" evidence="10">
    <location>
        <begin position="13"/>
        <end position="214"/>
    </location>
</feature>
<dbReference type="InterPro" id="IPR043429">
    <property type="entry name" value="ArtM/GltK/GlnP/TcyL/YhdX-like"/>
</dbReference>
<evidence type="ECO:0000256" key="2">
    <source>
        <dbReference type="ARBA" id="ARBA00010072"/>
    </source>
</evidence>
<evidence type="ECO:0000313" key="11">
    <source>
        <dbReference type="EMBL" id="MDA5397170.1"/>
    </source>
</evidence>
<feature type="transmembrane region" description="Helical" evidence="9">
    <location>
        <begin position="56"/>
        <end position="76"/>
    </location>
</feature>
<dbReference type="PANTHER" id="PTHR30614">
    <property type="entry name" value="MEMBRANE COMPONENT OF AMINO ACID ABC TRANSPORTER"/>
    <property type="match status" value="1"/>
</dbReference>
<dbReference type="RefSeq" id="WP_267988639.1">
    <property type="nucleotide sequence ID" value="NZ_JAPJZI010000001.1"/>
</dbReference>
<accession>A0A9X3UF31</accession>
<keyword evidence="12" id="KW-1185">Reference proteome</keyword>
<dbReference type="PROSITE" id="PS51257">
    <property type="entry name" value="PROKAR_LIPOPROTEIN"/>
    <property type="match status" value="1"/>
</dbReference>
<evidence type="ECO:0000259" key="10">
    <source>
        <dbReference type="PROSITE" id="PS50928"/>
    </source>
</evidence>
<dbReference type="InterPro" id="IPR035906">
    <property type="entry name" value="MetI-like_sf"/>
</dbReference>
<dbReference type="Pfam" id="PF00528">
    <property type="entry name" value="BPD_transp_1"/>
    <property type="match status" value="1"/>
</dbReference>
<evidence type="ECO:0000313" key="12">
    <source>
        <dbReference type="Proteomes" id="UP001151234"/>
    </source>
</evidence>
<reference evidence="11" key="1">
    <citation type="submission" date="2022-11" db="EMBL/GenBank/DDBJ databases">
        <title>Draft genome sequence of Hoeflea poritis E7-10 and Hoeflea prorocentri PM5-8, separated from scleractinian coral Porites lutea and marine dinoflagellate.</title>
        <authorList>
            <person name="Zhang G."/>
            <person name="Wei Q."/>
            <person name="Cai L."/>
        </authorList>
    </citation>
    <scope>NUCLEOTIDE SEQUENCE</scope>
    <source>
        <strain evidence="11">PM5-8</strain>
    </source>
</reference>
<evidence type="ECO:0000256" key="4">
    <source>
        <dbReference type="ARBA" id="ARBA00022475"/>
    </source>
</evidence>
<dbReference type="Proteomes" id="UP001151234">
    <property type="component" value="Unassembled WGS sequence"/>
</dbReference>
<dbReference type="CDD" id="cd06261">
    <property type="entry name" value="TM_PBP2"/>
    <property type="match status" value="1"/>
</dbReference>
<evidence type="ECO:0000256" key="8">
    <source>
        <dbReference type="ARBA" id="ARBA00023136"/>
    </source>
</evidence>
<dbReference type="GO" id="GO:0022857">
    <property type="term" value="F:transmembrane transporter activity"/>
    <property type="evidence" value="ECO:0007669"/>
    <property type="project" value="InterPro"/>
</dbReference>
<keyword evidence="5" id="KW-0997">Cell inner membrane</keyword>
<keyword evidence="3 9" id="KW-0813">Transport</keyword>
<name>A0A9X3UF31_9HYPH</name>
<keyword evidence="7 9" id="KW-1133">Transmembrane helix</keyword>
<keyword evidence="6 9" id="KW-0812">Transmembrane</keyword>
<gene>
    <name evidence="11" type="ORF">OQ273_01185</name>
</gene>
<dbReference type="GO" id="GO:0043190">
    <property type="term" value="C:ATP-binding cassette (ABC) transporter complex"/>
    <property type="evidence" value="ECO:0007669"/>
    <property type="project" value="InterPro"/>
</dbReference>
<comment type="caution">
    <text evidence="11">The sequence shown here is derived from an EMBL/GenBank/DDBJ whole genome shotgun (WGS) entry which is preliminary data.</text>
</comment>
<proteinExistence type="inferred from homology"/>
<dbReference type="NCBIfam" id="TIGR01726">
    <property type="entry name" value="HEQRo_perm_3TM"/>
    <property type="match status" value="1"/>
</dbReference>
<comment type="similarity">
    <text evidence="2">Belongs to the binding-protein-dependent transport system permease family. HisMQ subfamily.</text>
</comment>
<dbReference type="GO" id="GO:0006865">
    <property type="term" value="P:amino acid transport"/>
    <property type="evidence" value="ECO:0007669"/>
    <property type="project" value="TreeGrafter"/>
</dbReference>
<feature type="transmembrane region" description="Helical" evidence="9">
    <location>
        <begin position="20"/>
        <end position="44"/>
    </location>
</feature>
<organism evidence="11 12">
    <name type="scientific">Hoeflea prorocentri</name>
    <dbReference type="NCBI Taxonomy" id="1922333"/>
    <lineage>
        <taxon>Bacteria</taxon>
        <taxon>Pseudomonadati</taxon>
        <taxon>Pseudomonadota</taxon>
        <taxon>Alphaproteobacteria</taxon>
        <taxon>Hyphomicrobiales</taxon>
        <taxon>Rhizobiaceae</taxon>
        <taxon>Hoeflea</taxon>
    </lineage>
</organism>
<dbReference type="InterPro" id="IPR000515">
    <property type="entry name" value="MetI-like"/>
</dbReference>
<dbReference type="AlphaFoldDB" id="A0A9X3UF31"/>
<sequence>MDLTFLKTTTISLLSSVPLTVSLVAISLACGLVLAIILTTARMLGPAPIVWFVKSYIFVFRGTPLLVQIFLIYYGLGQFEAVRGSVFWVVLREPFWCASLALMLNTAAYTTEIIRGGIQAVPSGQIEAARACGMSNLTLVRRILAPIALRQALPIYGSEVILMIKATSLASVITILEVTGVAHKIISASYRPVEVFMCAGAIYLSLNFLVTRAVSAFEKKLNKHLSHT</sequence>
<dbReference type="InterPro" id="IPR010065">
    <property type="entry name" value="AA_ABC_transptr_permease_3TM"/>
</dbReference>
<dbReference type="EMBL" id="JAPJZI010000001">
    <property type="protein sequence ID" value="MDA5397170.1"/>
    <property type="molecule type" value="Genomic_DNA"/>
</dbReference>
<evidence type="ECO:0000256" key="3">
    <source>
        <dbReference type="ARBA" id="ARBA00022448"/>
    </source>
</evidence>
<keyword evidence="4" id="KW-1003">Cell membrane</keyword>
<dbReference type="Gene3D" id="1.10.3720.10">
    <property type="entry name" value="MetI-like"/>
    <property type="match status" value="1"/>
</dbReference>
<dbReference type="SUPFAM" id="SSF161098">
    <property type="entry name" value="MetI-like"/>
    <property type="match status" value="1"/>
</dbReference>
<evidence type="ECO:0000256" key="9">
    <source>
        <dbReference type="RuleBase" id="RU363032"/>
    </source>
</evidence>
<evidence type="ECO:0000256" key="6">
    <source>
        <dbReference type="ARBA" id="ARBA00022692"/>
    </source>
</evidence>
<dbReference type="PANTHER" id="PTHR30614:SF10">
    <property type="entry name" value="ARGININE ABC TRANSPORTER PERMEASE PROTEIN ARTM"/>
    <property type="match status" value="1"/>
</dbReference>
<dbReference type="PROSITE" id="PS50928">
    <property type="entry name" value="ABC_TM1"/>
    <property type="match status" value="1"/>
</dbReference>
<evidence type="ECO:0000256" key="7">
    <source>
        <dbReference type="ARBA" id="ARBA00022989"/>
    </source>
</evidence>
<keyword evidence="8 9" id="KW-0472">Membrane</keyword>
<evidence type="ECO:0000256" key="1">
    <source>
        <dbReference type="ARBA" id="ARBA00004429"/>
    </source>
</evidence>
<comment type="subcellular location">
    <subcellularLocation>
        <location evidence="1">Cell inner membrane</location>
        <topology evidence="1">Multi-pass membrane protein</topology>
    </subcellularLocation>
    <subcellularLocation>
        <location evidence="9">Cell membrane</location>
        <topology evidence="9">Multi-pass membrane protein</topology>
    </subcellularLocation>
</comment>